<dbReference type="EMBL" id="SGXG01000001">
    <property type="protein sequence ID" value="RZS95847.1"/>
    <property type="molecule type" value="Genomic_DNA"/>
</dbReference>
<keyword evidence="3" id="KW-1185">Reference proteome</keyword>
<evidence type="ECO:0000313" key="2">
    <source>
        <dbReference type="EMBL" id="RZS95847.1"/>
    </source>
</evidence>
<accession>A0A4Q7P7P0</accession>
<comment type="caution">
    <text evidence="2">The sequence shown here is derived from an EMBL/GenBank/DDBJ whole genome shotgun (WGS) entry which is preliminary data.</text>
</comment>
<dbReference type="AlphaFoldDB" id="A0A4Q7P7P0"/>
<gene>
    <name evidence="2" type="ORF">BC751_1396</name>
</gene>
<evidence type="ECO:0000313" key="3">
    <source>
        <dbReference type="Proteomes" id="UP000292209"/>
    </source>
</evidence>
<feature type="region of interest" description="Disordered" evidence="1">
    <location>
        <begin position="1"/>
        <end position="20"/>
    </location>
</feature>
<name>A0A4Q7P7P0_9BACT</name>
<organism evidence="2 3">
    <name type="scientific">Cecembia calidifontis</name>
    <dbReference type="NCBI Taxonomy" id="1187080"/>
    <lineage>
        <taxon>Bacteria</taxon>
        <taxon>Pseudomonadati</taxon>
        <taxon>Bacteroidota</taxon>
        <taxon>Cytophagia</taxon>
        <taxon>Cytophagales</taxon>
        <taxon>Cyclobacteriaceae</taxon>
        <taxon>Cecembia</taxon>
    </lineage>
</organism>
<reference evidence="2 3" key="1">
    <citation type="submission" date="2019-02" db="EMBL/GenBank/DDBJ databases">
        <title>Genomic Encyclopedia of Archaeal and Bacterial Type Strains, Phase II (KMG-II): from individual species to whole genera.</title>
        <authorList>
            <person name="Goeker M."/>
        </authorList>
    </citation>
    <scope>NUCLEOTIDE SEQUENCE [LARGE SCALE GENOMIC DNA]</scope>
    <source>
        <strain evidence="2 3">DSM 21411</strain>
    </source>
</reference>
<proteinExistence type="predicted"/>
<dbReference type="Proteomes" id="UP000292209">
    <property type="component" value="Unassembled WGS sequence"/>
</dbReference>
<protein>
    <submittedName>
        <fullName evidence="2">Uncharacterized protein</fullName>
    </submittedName>
</protein>
<evidence type="ECO:0000256" key="1">
    <source>
        <dbReference type="SAM" id="MobiDB-lite"/>
    </source>
</evidence>
<sequence>MKLNSNTTPTQNPNSLRSFQETYPESAFKVISPENFYELAGLGS</sequence>
<feature type="compositionally biased region" description="Low complexity" evidence="1">
    <location>
        <begin position="1"/>
        <end position="15"/>
    </location>
</feature>